<evidence type="ECO:0000256" key="1">
    <source>
        <dbReference type="ARBA" id="ARBA00004613"/>
    </source>
</evidence>
<evidence type="ECO:0000256" key="5">
    <source>
        <dbReference type="ARBA" id="ARBA00022729"/>
    </source>
</evidence>
<dbReference type="EMBL" id="JBDFQZ010000005">
    <property type="protein sequence ID" value="KAK9725544.1"/>
    <property type="molecule type" value="Genomic_DNA"/>
</dbReference>
<comment type="similarity">
    <text evidence="2 6">Belongs to the plant self-incompatibility (S1) protein family.</text>
</comment>
<evidence type="ECO:0000313" key="7">
    <source>
        <dbReference type="EMBL" id="KAK9725544.1"/>
    </source>
</evidence>
<dbReference type="PANTHER" id="PTHR31232">
    <property type="match status" value="1"/>
</dbReference>
<dbReference type="AlphaFoldDB" id="A0AAW1KZF2"/>
<comment type="caution">
    <text evidence="7">The sequence shown here is derived from an EMBL/GenBank/DDBJ whole genome shotgun (WGS) entry which is preliminary data.</text>
</comment>
<dbReference type="GO" id="GO:0060320">
    <property type="term" value="P:rejection of self pollen"/>
    <property type="evidence" value="ECO:0007669"/>
    <property type="project" value="UniProtKB-KW"/>
</dbReference>
<keyword evidence="3 6" id="KW-0713">Self-incompatibility</keyword>
<protein>
    <recommendedName>
        <fullName evidence="6">S-protein homolog</fullName>
    </recommendedName>
</protein>
<evidence type="ECO:0000256" key="2">
    <source>
        <dbReference type="ARBA" id="ARBA00005581"/>
    </source>
</evidence>
<evidence type="ECO:0000313" key="8">
    <source>
        <dbReference type="Proteomes" id="UP001443914"/>
    </source>
</evidence>
<sequence>MISTTKNHFLLLIFAHTLILPISFSILTVNDNKKLQMPWDLDICYTLMPETTVHITHILGQNVVLNVHCKSKDDDLGEQVLTQGISYEFRFRPNFWGTTLFFCNFSWEGRSQSCTIYEYNRDIDRCCDICMWSVDSTGVHGYNKHTGKADVSICPW</sequence>
<dbReference type="GO" id="GO:0005576">
    <property type="term" value="C:extracellular region"/>
    <property type="evidence" value="ECO:0007669"/>
    <property type="project" value="UniProtKB-SubCell"/>
</dbReference>
<evidence type="ECO:0000256" key="6">
    <source>
        <dbReference type="RuleBase" id="RU367044"/>
    </source>
</evidence>
<reference evidence="7" key="1">
    <citation type="submission" date="2024-03" db="EMBL/GenBank/DDBJ databases">
        <title>WGS assembly of Saponaria officinalis var. Norfolk2.</title>
        <authorList>
            <person name="Jenkins J."/>
            <person name="Shu S."/>
            <person name="Grimwood J."/>
            <person name="Barry K."/>
            <person name="Goodstein D."/>
            <person name="Schmutz J."/>
            <person name="Leebens-Mack J."/>
            <person name="Osbourn A."/>
        </authorList>
    </citation>
    <scope>NUCLEOTIDE SEQUENCE [LARGE SCALE GENOMIC DNA]</scope>
    <source>
        <strain evidence="7">JIC</strain>
    </source>
</reference>
<keyword evidence="5" id="KW-0732">Signal</keyword>
<name>A0AAW1KZF2_SAPOF</name>
<dbReference type="InterPro" id="IPR010264">
    <property type="entry name" value="Self-incomp_S1"/>
</dbReference>
<evidence type="ECO:0000256" key="3">
    <source>
        <dbReference type="ARBA" id="ARBA00022471"/>
    </source>
</evidence>
<gene>
    <name evidence="7" type="ORF">RND81_05G152300</name>
</gene>
<dbReference type="PANTHER" id="PTHR31232:SF149">
    <property type="entry name" value="S-PROTEIN HOMOLOG"/>
    <property type="match status" value="1"/>
</dbReference>
<dbReference type="Proteomes" id="UP001443914">
    <property type="component" value="Unassembled WGS sequence"/>
</dbReference>
<organism evidence="7 8">
    <name type="scientific">Saponaria officinalis</name>
    <name type="common">Common soapwort</name>
    <name type="synonym">Lychnis saponaria</name>
    <dbReference type="NCBI Taxonomy" id="3572"/>
    <lineage>
        <taxon>Eukaryota</taxon>
        <taxon>Viridiplantae</taxon>
        <taxon>Streptophyta</taxon>
        <taxon>Embryophyta</taxon>
        <taxon>Tracheophyta</taxon>
        <taxon>Spermatophyta</taxon>
        <taxon>Magnoliopsida</taxon>
        <taxon>eudicotyledons</taxon>
        <taxon>Gunneridae</taxon>
        <taxon>Pentapetalae</taxon>
        <taxon>Caryophyllales</taxon>
        <taxon>Caryophyllaceae</taxon>
        <taxon>Caryophylleae</taxon>
        <taxon>Saponaria</taxon>
    </lineage>
</organism>
<dbReference type="Pfam" id="PF05938">
    <property type="entry name" value="Self-incomp_S1"/>
    <property type="match status" value="1"/>
</dbReference>
<evidence type="ECO:0000256" key="4">
    <source>
        <dbReference type="ARBA" id="ARBA00022525"/>
    </source>
</evidence>
<keyword evidence="8" id="KW-1185">Reference proteome</keyword>
<proteinExistence type="inferred from homology"/>
<keyword evidence="4 6" id="KW-0964">Secreted</keyword>
<comment type="subcellular location">
    <subcellularLocation>
        <location evidence="1 6">Secreted</location>
    </subcellularLocation>
</comment>
<accession>A0AAW1KZF2</accession>